<feature type="transmembrane region" description="Helical" evidence="8">
    <location>
        <begin position="214"/>
        <end position="235"/>
    </location>
</feature>
<dbReference type="InterPro" id="IPR050835">
    <property type="entry name" value="ABC_transporter_sub-D"/>
</dbReference>
<dbReference type="InterPro" id="IPR036640">
    <property type="entry name" value="ABC1_TM_sf"/>
</dbReference>
<dbReference type="AlphaFoldDB" id="A0A9X2ZB77"/>
<feature type="domain" description="ABC transmembrane type-1" evidence="10">
    <location>
        <begin position="66"/>
        <end position="391"/>
    </location>
</feature>
<dbReference type="GO" id="GO:0005886">
    <property type="term" value="C:plasma membrane"/>
    <property type="evidence" value="ECO:0007669"/>
    <property type="project" value="UniProtKB-SubCell"/>
</dbReference>
<evidence type="ECO:0000256" key="7">
    <source>
        <dbReference type="ARBA" id="ARBA00023136"/>
    </source>
</evidence>
<proteinExistence type="predicted"/>
<dbReference type="SMART" id="SM00382">
    <property type="entry name" value="AAA"/>
    <property type="match status" value="1"/>
</dbReference>
<dbReference type="PROSITE" id="PS00211">
    <property type="entry name" value="ABC_TRANSPORTER_1"/>
    <property type="match status" value="1"/>
</dbReference>
<dbReference type="EMBL" id="JACKVK010000013">
    <property type="protein sequence ID" value="MCV7424292.1"/>
    <property type="molecule type" value="Genomic_DNA"/>
</dbReference>
<gene>
    <name evidence="11" type="ORF">H7K45_27440</name>
</gene>
<protein>
    <submittedName>
        <fullName evidence="11">ABC transporter ATP-binding protein/permease</fullName>
    </submittedName>
</protein>
<keyword evidence="7 8" id="KW-0472">Membrane</keyword>
<dbReference type="Pfam" id="PF00005">
    <property type="entry name" value="ABC_tran"/>
    <property type="match status" value="1"/>
</dbReference>
<dbReference type="InterPro" id="IPR027417">
    <property type="entry name" value="P-loop_NTPase"/>
</dbReference>
<dbReference type="Proteomes" id="UP001141629">
    <property type="component" value="Unassembled WGS sequence"/>
</dbReference>
<feature type="domain" description="ABC transporter" evidence="9">
    <location>
        <begin position="425"/>
        <end position="641"/>
    </location>
</feature>
<dbReference type="InterPro" id="IPR003593">
    <property type="entry name" value="AAA+_ATPase"/>
</dbReference>
<organism evidence="11 12">
    <name type="scientific">Mycobacterium yunnanensis</name>
    <dbReference type="NCBI Taxonomy" id="368477"/>
    <lineage>
        <taxon>Bacteria</taxon>
        <taxon>Bacillati</taxon>
        <taxon>Actinomycetota</taxon>
        <taxon>Actinomycetes</taxon>
        <taxon>Mycobacteriales</taxon>
        <taxon>Mycobacteriaceae</taxon>
        <taxon>Mycobacterium</taxon>
    </lineage>
</organism>
<sequence>MSLFTSSIDWNHQLTVSAWWIARTWAASAAAALLTGAALTRFTTWGQRFWRVTGGFFSGRRSVRVWAVLALLLLSVVTSVRLAVLMSYYNNDLFSALQTAFQGASAHDVAKRDSGIHGFWIAIAIFCVLATITVVRIVVDTYLTQRFIIAWRVWLTDRSCADWLADDVYYRAQLAGDGVDNPDQRIQQDIDVLTTGVGASTNAPTYYSQSMLPFGALNALISVASFATILWRLSGTVTVLGIGVPRALFWLVIVYVLVASAVTFRIGRPLVELSYRNEQTNAAFRYAMIRVRDAAEAVAFIGGAGAERRRLATAFGAVIGNYRRYLGRTLRLIGWNYSVTQAITPLPFLVQAPRLFAGTVTLGDVMQSGTAFGKIESGLSFFRNAYSQFASYNATIVRLDGLLQDNARARRSPRMTSDPSVDGVVRLDDVEVRSLTGDLLVEGLHLQLRPGERLVITGRSGTGKSTLLRGLAGMWPAVGGHWQRPDGPGETMFVSQLLYLPPGTLRSAVCYPGSATDFGDERLRGVLSDVLLDQLGDRLDEERDWSKVLSPGEQQRVSFARVLLARPAVVFLDEATSALDEGVEGALYRVLGDDLPNLVVISVSHDGLVHRFHDQHLELLGGGAWRLNAVDAAARPAERRR</sequence>
<reference evidence="11" key="1">
    <citation type="submission" date="2020-07" db="EMBL/GenBank/DDBJ databases">
        <authorList>
            <person name="Pettersson B.M.F."/>
            <person name="Behra P.R.K."/>
            <person name="Ramesh M."/>
            <person name="Das S."/>
            <person name="Dasgupta S."/>
            <person name="Kirsebom L.A."/>
        </authorList>
    </citation>
    <scope>NUCLEOTIDE SEQUENCE</scope>
    <source>
        <strain evidence="11">DSM 44838</strain>
    </source>
</reference>
<evidence type="ECO:0000256" key="3">
    <source>
        <dbReference type="ARBA" id="ARBA00022692"/>
    </source>
</evidence>
<dbReference type="GO" id="GO:0016887">
    <property type="term" value="F:ATP hydrolysis activity"/>
    <property type="evidence" value="ECO:0007669"/>
    <property type="project" value="InterPro"/>
</dbReference>
<dbReference type="InterPro" id="IPR017871">
    <property type="entry name" value="ABC_transporter-like_CS"/>
</dbReference>
<feature type="transmembrane region" description="Helical" evidence="8">
    <location>
        <begin position="119"/>
        <end position="139"/>
    </location>
</feature>
<evidence type="ECO:0000256" key="8">
    <source>
        <dbReference type="SAM" id="Phobius"/>
    </source>
</evidence>
<evidence type="ECO:0000259" key="9">
    <source>
        <dbReference type="PROSITE" id="PS50893"/>
    </source>
</evidence>
<dbReference type="PROSITE" id="PS50929">
    <property type="entry name" value="ABC_TM1F"/>
    <property type="match status" value="1"/>
</dbReference>
<dbReference type="PROSITE" id="PS50893">
    <property type="entry name" value="ABC_TRANSPORTER_2"/>
    <property type="match status" value="1"/>
</dbReference>
<evidence type="ECO:0000256" key="2">
    <source>
        <dbReference type="ARBA" id="ARBA00022448"/>
    </source>
</evidence>
<accession>A0A9X2ZB77</accession>
<feature type="transmembrane region" description="Helical" evidence="8">
    <location>
        <begin position="63"/>
        <end position="89"/>
    </location>
</feature>
<keyword evidence="4" id="KW-0547">Nucleotide-binding</keyword>
<evidence type="ECO:0000259" key="10">
    <source>
        <dbReference type="PROSITE" id="PS50929"/>
    </source>
</evidence>
<evidence type="ECO:0000313" key="12">
    <source>
        <dbReference type="Proteomes" id="UP001141629"/>
    </source>
</evidence>
<keyword evidence="2" id="KW-0813">Transport</keyword>
<evidence type="ECO:0000256" key="4">
    <source>
        <dbReference type="ARBA" id="ARBA00022741"/>
    </source>
</evidence>
<comment type="subcellular location">
    <subcellularLocation>
        <location evidence="1">Cell membrane</location>
        <topology evidence="1">Multi-pass membrane protein</topology>
    </subcellularLocation>
</comment>
<dbReference type="PANTHER" id="PTHR11384:SF59">
    <property type="entry name" value="LYSOSOMAL COBALAMIN TRANSPORTER ABCD4"/>
    <property type="match status" value="1"/>
</dbReference>
<dbReference type="InterPro" id="IPR003439">
    <property type="entry name" value="ABC_transporter-like_ATP-bd"/>
</dbReference>
<evidence type="ECO:0000256" key="5">
    <source>
        <dbReference type="ARBA" id="ARBA00022840"/>
    </source>
</evidence>
<dbReference type="Gene3D" id="3.40.50.300">
    <property type="entry name" value="P-loop containing nucleotide triphosphate hydrolases"/>
    <property type="match status" value="1"/>
</dbReference>
<dbReference type="GO" id="GO:0140359">
    <property type="term" value="F:ABC-type transporter activity"/>
    <property type="evidence" value="ECO:0007669"/>
    <property type="project" value="InterPro"/>
</dbReference>
<dbReference type="SUPFAM" id="SSF90123">
    <property type="entry name" value="ABC transporter transmembrane region"/>
    <property type="match status" value="1"/>
</dbReference>
<feature type="transmembrane region" description="Helical" evidence="8">
    <location>
        <begin position="247"/>
        <end position="267"/>
    </location>
</feature>
<dbReference type="SUPFAM" id="SSF52540">
    <property type="entry name" value="P-loop containing nucleoside triphosphate hydrolases"/>
    <property type="match status" value="1"/>
</dbReference>
<reference evidence="11" key="2">
    <citation type="journal article" date="2022" name="BMC Genomics">
        <title>Comparative genome analysis of mycobacteria focusing on tRNA and non-coding RNA.</title>
        <authorList>
            <person name="Behra P.R.K."/>
            <person name="Pettersson B.M.F."/>
            <person name="Ramesh M."/>
            <person name="Das S."/>
            <person name="Dasgupta S."/>
            <person name="Kirsebom L.A."/>
        </authorList>
    </citation>
    <scope>NUCLEOTIDE SEQUENCE</scope>
    <source>
        <strain evidence="11">DSM 44838</strain>
    </source>
</reference>
<feature type="transmembrane region" description="Helical" evidence="8">
    <location>
        <begin position="20"/>
        <end position="42"/>
    </location>
</feature>
<dbReference type="GO" id="GO:0005524">
    <property type="term" value="F:ATP binding"/>
    <property type="evidence" value="ECO:0007669"/>
    <property type="project" value="UniProtKB-KW"/>
</dbReference>
<keyword evidence="12" id="KW-1185">Reference proteome</keyword>
<evidence type="ECO:0000256" key="6">
    <source>
        <dbReference type="ARBA" id="ARBA00022989"/>
    </source>
</evidence>
<dbReference type="PANTHER" id="PTHR11384">
    <property type="entry name" value="ATP-BINDING CASSETTE, SUB-FAMILY D MEMBER"/>
    <property type="match status" value="1"/>
</dbReference>
<dbReference type="Pfam" id="PF06472">
    <property type="entry name" value="ABC_membrane_2"/>
    <property type="match status" value="1"/>
</dbReference>
<name>A0A9X2ZB77_9MYCO</name>
<dbReference type="RefSeq" id="WP_263999274.1">
    <property type="nucleotide sequence ID" value="NZ_JACKVK010000013.1"/>
</dbReference>
<dbReference type="CDD" id="cd03223">
    <property type="entry name" value="ABCD_peroxisomal_ALDP"/>
    <property type="match status" value="1"/>
</dbReference>
<evidence type="ECO:0000256" key="1">
    <source>
        <dbReference type="ARBA" id="ARBA00004651"/>
    </source>
</evidence>
<evidence type="ECO:0000313" key="11">
    <source>
        <dbReference type="EMBL" id="MCV7424292.1"/>
    </source>
</evidence>
<keyword evidence="6 8" id="KW-1133">Transmembrane helix</keyword>
<keyword evidence="3 8" id="KW-0812">Transmembrane</keyword>
<keyword evidence="5 11" id="KW-0067">ATP-binding</keyword>
<dbReference type="InterPro" id="IPR011527">
    <property type="entry name" value="ABC1_TM_dom"/>
</dbReference>
<dbReference type="Gene3D" id="1.20.1560.10">
    <property type="entry name" value="ABC transporter type 1, transmembrane domain"/>
    <property type="match status" value="1"/>
</dbReference>
<comment type="caution">
    <text evidence="11">The sequence shown here is derived from an EMBL/GenBank/DDBJ whole genome shotgun (WGS) entry which is preliminary data.</text>
</comment>